<reference evidence="1 2" key="1">
    <citation type="submission" date="2018-08" db="EMBL/GenBank/DDBJ databases">
        <title>Complete genome sequence of five Acinetobacter baumannii phages from Abidjan, Cote d'Ivoire.</title>
        <authorList>
            <person name="Essoh C."/>
            <person name="Vernadet J.-P."/>
            <person name="Vergnaud G."/>
            <person name="Resch G."/>
            <person name="Pourcel C."/>
        </authorList>
    </citation>
    <scope>NUCLEOTIDE SEQUENCE [LARGE SCALE GENOMIC DNA]</scope>
</reference>
<evidence type="ECO:0000313" key="1">
    <source>
        <dbReference type="EMBL" id="AYD82398.1"/>
    </source>
</evidence>
<organism evidence="1 2">
    <name type="scientific">Acinetobacter phage vB_AbaM_B09_Aci05</name>
    <dbReference type="NCBI Taxonomy" id="2315458"/>
    <lineage>
        <taxon>Viruses</taxon>
        <taxon>Duplodnaviria</taxon>
        <taxon>Heunggongvirae</taxon>
        <taxon>Uroviricota</taxon>
        <taxon>Caudoviricetes</taxon>
        <taxon>Saclayvirus</taxon>
        <taxon>Saclayvirus Aci05</taxon>
    </lineage>
</organism>
<proteinExistence type="predicted"/>
<accession>A0A386KAI8</accession>
<protein>
    <submittedName>
        <fullName evidence="1">Uncharacterized protein</fullName>
    </submittedName>
</protein>
<dbReference type="Proteomes" id="UP000269940">
    <property type="component" value="Segment"/>
</dbReference>
<evidence type="ECO:0000313" key="2">
    <source>
        <dbReference type="Proteomes" id="UP000269940"/>
    </source>
</evidence>
<keyword evidence="2" id="KW-1185">Reference proteome</keyword>
<gene>
    <name evidence="1" type="ORF">Aci05_067</name>
</gene>
<name>A0A386KAI8_9CAUD</name>
<sequence length="118" mass="13607">MYGNLILEKFKSNTEDEVIRLNGFRFLSCEGTEYSHFFGNIWLYEVNFQHHSKETIKDQGEVHNFKLTIKQAHIEKSCIFSHEALNIVGEVGLINTIKRMCAEISSQRIDEILGGDNV</sequence>
<dbReference type="EMBL" id="MH746814">
    <property type="protein sequence ID" value="AYD82398.1"/>
    <property type="molecule type" value="Genomic_DNA"/>
</dbReference>